<organism evidence="1 3">
    <name type="scientific">Paramecium sonneborni</name>
    <dbReference type="NCBI Taxonomy" id="65129"/>
    <lineage>
        <taxon>Eukaryota</taxon>
        <taxon>Sar</taxon>
        <taxon>Alveolata</taxon>
        <taxon>Ciliophora</taxon>
        <taxon>Intramacronucleata</taxon>
        <taxon>Oligohymenophorea</taxon>
        <taxon>Peniculida</taxon>
        <taxon>Parameciidae</taxon>
        <taxon>Paramecium</taxon>
    </lineage>
</organism>
<keyword evidence="3" id="KW-1185">Reference proteome</keyword>
<dbReference type="Proteomes" id="UP000692954">
    <property type="component" value="Unassembled WGS sequence"/>
</dbReference>
<dbReference type="AlphaFoldDB" id="A0A8S1RAY8"/>
<evidence type="ECO:0000313" key="3">
    <source>
        <dbReference type="Proteomes" id="UP000692954"/>
    </source>
</evidence>
<comment type="caution">
    <text evidence="1">The sequence shown here is derived from an EMBL/GenBank/DDBJ whole genome shotgun (WGS) entry which is preliminary data.</text>
</comment>
<gene>
    <name evidence="1" type="ORF">PSON_ATCC_30995.1.T1510001</name>
    <name evidence="2" type="ORF">PSON_ATCC_30995.1.T1510002</name>
</gene>
<evidence type="ECO:0000313" key="2">
    <source>
        <dbReference type="EMBL" id="CAD8124403.1"/>
    </source>
</evidence>
<dbReference type="EMBL" id="CAJJDN010000151">
    <property type="protein sequence ID" value="CAD8124403.1"/>
    <property type="molecule type" value="Genomic_DNA"/>
</dbReference>
<proteinExistence type="predicted"/>
<evidence type="ECO:0000313" key="1">
    <source>
        <dbReference type="EMBL" id="CAD8124402.1"/>
    </source>
</evidence>
<protein>
    <submittedName>
        <fullName evidence="1">Uncharacterized protein</fullName>
    </submittedName>
</protein>
<name>A0A8S1RAY8_9CILI</name>
<accession>A0A8S1RAY8</accession>
<sequence length="115" mass="13293">MVERKHLDLVGLGNQLFVSLAFHQIKILGMQIDIGIGSMNQSEELNINNSYSIDSLLFKLYENDTVLLDIRMKDKKLIFKNLRSLKEQQMSIDTSQVLYPYACFRSSSIEIVDNY</sequence>
<dbReference type="EMBL" id="CAJJDN010000151">
    <property type="protein sequence ID" value="CAD8124402.1"/>
    <property type="molecule type" value="Genomic_DNA"/>
</dbReference>
<reference evidence="1" key="1">
    <citation type="submission" date="2021-01" db="EMBL/GenBank/DDBJ databases">
        <authorList>
            <consortium name="Genoscope - CEA"/>
            <person name="William W."/>
        </authorList>
    </citation>
    <scope>NUCLEOTIDE SEQUENCE</scope>
</reference>